<reference evidence="2" key="1">
    <citation type="submission" date="2020-08" db="EMBL/GenBank/DDBJ databases">
        <title>Chromosome-level assembly of Southern catfish (Silurus meridionalis) provides insights into visual adaptation to the nocturnal and benthic lifestyles.</title>
        <authorList>
            <person name="Zhang Y."/>
            <person name="Wang D."/>
            <person name="Peng Z."/>
        </authorList>
    </citation>
    <scope>NUCLEOTIDE SEQUENCE</scope>
    <source>
        <strain evidence="2">SWU-2019-XX</strain>
        <tissue evidence="2">Muscle</tissue>
    </source>
</reference>
<dbReference type="InterPro" id="IPR000225">
    <property type="entry name" value="Armadillo"/>
</dbReference>
<feature type="repeat" description="ARM" evidence="1">
    <location>
        <begin position="88"/>
        <end position="130"/>
    </location>
</feature>
<evidence type="ECO:0000313" key="2">
    <source>
        <dbReference type="EMBL" id="KAF7705444.1"/>
    </source>
</evidence>
<dbReference type="AlphaFoldDB" id="A0A8T0BEG1"/>
<evidence type="ECO:0000313" key="3">
    <source>
        <dbReference type="Proteomes" id="UP000606274"/>
    </source>
</evidence>
<dbReference type="InterPro" id="IPR016024">
    <property type="entry name" value="ARM-type_fold"/>
</dbReference>
<comment type="caution">
    <text evidence="2">The sequence shown here is derived from an EMBL/GenBank/DDBJ whole genome shotgun (WGS) entry which is preliminary data.</text>
</comment>
<name>A0A8T0BEG1_SILME</name>
<dbReference type="EMBL" id="JABFDY010000007">
    <property type="protein sequence ID" value="KAF7705444.1"/>
    <property type="molecule type" value="Genomic_DNA"/>
</dbReference>
<keyword evidence="3" id="KW-1185">Reference proteome</keyword>
<dbReference type="Proteomes" id="UP000606274">
    <property type="component" value="Unassembled WGS sequence"/>
</dbReference>
<evidence type="ECO:0008006" key="4">
    <source>
        <dbReference type="Google" id="ProtNLM"/>
    </source>
</evidence>
<sequence length="224" mass="25183">MHYKAGTNFCITSHGDLFWTDRMSFISCAHQREKGMDRFCASERLEYLQGLVTEFQDTDSEGSKEQILANLANFAYDPRNMEALRMLQVTELFLDMLTEENENLVEFGIGGLCNLSMDQECRNQILQSGGIPLVTGCLSSHRDETVLSAITTLMNLTTAESRSETTDSAVVQCMLRFSLTQNPRLSNLATVFLQDYCTQDQVDKAREHLHGHSQSVVGIPLPKD</sequence>
<dbReference type="SMART" id="SM00185">
    <property type="entry name" value="ARM"/>
    <property type="match status" value="2"/>
</dbReference>
<dbReference type="SUPFAM" id="SSF48371">
    <property type="entry name" value="ARM repeat"/>
    <property type="match status" value="1"/>
</dbReference>
<accession>A0A8T0BEG1</accession>
<gene>
    <name evidence="2" type="ORF">HF521_020730</name>
</gene>
<dbReference type="OrthoDB" id="201709at2759"/>
<protein>
    <recommendedName>
        <fullName evidence="4">Armadillo repeat-containing protein 7</fullName>
    </recommendedName>
</protein>
<dbReference type="InterPro" id="IPR042462">
    <property type="entry name" value="ARMC7"/>
</dbReference>
<evidence type="ECO:0000256" key="1">
    <source>
        <dbReference type="PROSITE-ProRule" id="PRU00259"/>
    </source>
</evidence>
<organism evidence="2 3">
    <name type="scientific">Silurus meridionalis</name>
    <name type="common">Southern catfish</name>
    <name type="synonym">Silurus soldatovi meridionalis</name>
    <dbReference type="NCBI Taxonomy" id="175797"/>
    <lineage>
        <taxon>Eukaryota</taxon>
        <taxon>Metazoa</taxon>
        <taxon>Chordata</taxon>
        <taxon>Craniata</taxon>
        <taxon>Vertebrata</taxon>
        <taxon>Euteleostomi</taxon>
        <taxon>Actinopterygii</taxon>
        <taxon>Neopterygii</taxon>
        <taxon>Teleostei</taxon>
        <taxon>Ostariophysi</taxon>
        <taxon>Siluriformes</taxon>
        <taxon>Siluridae</taxon>
        <taxon>Silurus</taxon>
    </lineage>
</organism>
<dbReference type="PROSITE" id="PS50176">
    <property type="entry name" value="ARM_REPEAT"/>
    <property type="match status" value="1"/>
</dbReference>
<dbReference type="Gene3D" id="1.25.10.10">
    <property type="entry name" value="Leucine-rich Repeat Variant"/>
    <property type="match status" value="1"/>
</dbReference>
<dbReference type="InterPro" id="IPR011989">
    <property type="entry name" value="ARM-like"/>
</dbReference>
<dbReference type="PANTHER" id="PTHR46263">
    <property type="entry name" value="ARMADILLO REPEAT-CONTAINING PROTEIN 7"/>
    <property type="match status" value="1"/>
</dbReference>
<proteinExistence type="predicted"/>
<dbReference type="PANTHER" id="PTHR46263:SF1">
    <property type="entry name" value="ARMADILLO REPEAT-CONTAINING PROTEIN 7"/>
    <property type="match status" value="1"/>
</dbReference>